<evidence type="ECO:0000259" key="1">
    <source>
        <dbReference type="Pfam" id="PF09557"/>
    </source>
</evidence>
<proteinExistence type="predicted"/>
<dbReference type="RefSeq" id="WP_345057375.1">
    <property type="nucleotide sequence ID" value="NZ_BAABDK010000029.1"/>
</dbReference>
<dbReference type="PANTHER" id="PTHR38463:SF1">
    <property type="entry name" value="STRESS RESPONSE PROTEIN YSNF"/>
    <property type="match status" value="1"/>
</dbReference>
<protein>
    <recommendedName>
        <fullName evidence="1">DUF2382 domain-containing protein</fullName>
    </recommendedName>
</protein>
<accession>A0ABP7UM51</accession>
<dbReference type="EMBL" id="BAABDK010000029">
    <property type="protein sequence ID" value="GAA4047133.1"/>
    <property type="molecule type" value="Genomic_DNA"/>
</dbReference>
<dbReference type="PANTHER" id="PTHR38463">
    <property type="entry name" value="STRESS RESPONSE PROTEIN YSNF"/>
    <property type="match status" value="1"/>
</dbReference>
<dbReference type="InterPro" id="IPR019060">
    <property type="entry name" value="DUF2382"/>
</dbReference>
<sequence>MQPLDNPLNPTTPEPLSTPIPIIEERVRFDKEVVETGRVVIRKTVHHESRTVDVPTQEERVHVERVAINQPVDTPPEVRYEGDTMIIPVLREEVVVTTRIILVEELHVRKQTLTTNHPQEVTLRREEVHFERLEGSTSAPAPEA</sequence>
<organism evidence="2 3">
    <name type="scientific">Hymenobacter glaciei</name>
    <dbReference type="NCBI Taxonomy" id="877209"/>
    <lineage>
        <taxon>Bacteria</taxon>
        <taxon>Pseudomonadati</taxon>
        <taxon>Bacteroidota</taxon>
        <taxon>Cytophagia</taxon>
        <taxon>Cytophagales</taxon>
        <taxon>Hymenobacteraceae</taxon>
        <taxon>Hymenobacter</taxon>
    </lineage>
</organism>
<dbReference type="NCBIfam" id="TIGR02271">
    <property type="entry name" value="YsnF/AvaK domain"/>
    <property type="match status" value="1"/>
</dbReference>
<dbReference type="InterPro" id="IPR052967">
    <property type="entry name" value="Stress_Response_Assoc"/>
</dbReference>
<gene>
    <name evidence="2" type="ORF">GCM10022409_36530</name>
</gene>
<evidence type="ECO:0000313" key="3">
    <source>
        <dbReference type="Proteomes" id="UP001501469"/>
    </source>
</evidence>
<comment type="caution">
    <text evidence="2">The sequence shown here is derived from an EMBL/GenBank/DDBJ whole genome shotgun (WGS) entry which is preliminary data.</text>
</comment>
<evidence type="ECO:0000313" key="2">
    <source>
        <dbReference type="EMBL" id="GAA4047133.1"/>
    </source>
</evidence>
<dbReference type="Proteomes" id="UP001501469">
    <property type="component" value="Unassembled WGS sequence"/>
</dbReference>
<dbReference type="Pfam" id="PF09557">
    <property type="entry name" value="DUF2382"/>
    <property type="match status" value="1"/>
</dbReference>
<feature type="domain" description="DUF2382" evidence="1">
    <location>
        <begin position="21"/>
        <end position="129"/>
    </location>
</feature>
<name>A0ABP7UM51_9BACT</name>
<reference evidence="3" key="1">
    <citation type="journal article" date="2019" name="Int. J. Syst. Evol. Microbiol.">
        <title>The Global Catalogue of Microorganisms (GCM) 10K type strain sequencing project: providing services to taxonomists for standard genome sequencing and annotation.</title>
        <authorList>
            <consortium name="The Broad Institute Genomics Platform"/>
            <consortium name="The Broad Institute Genome Sequencing Center for Infectious Disease"/>
            <person name="Wu L."/>
            <person name="Ma J."/>
        </authorList>
    </citation>
    <scope>NUCLEOTIDE SEQUENCE [LARGE SCALE GENOMIC DNA]</scope>
    <source>
        <strain evidence="3">JCM 17225</strain>
    </source>
</reference>
<keyword evidence="3" id="KW-1185">Reference proteome</keyword>